<dbReference type="Gene3D" id="3.30.63.10">
    <property type="entry name" value="Guanylate Kinase phosphate binding domain"/>
    <property type="match status" value="1"/>
</dbReference>
<dbReference type="HOGENOM" id="CLU_001715_1_0_6"/>
<dbReference type="SMART" id="SM00072">
    <property type="entry name" value="GuKc"/>
    <property type="match status" value="1"/>
</dbReference>
<evidence type="ECO:0000256" key="9">
    <source>
        <dbReference type="ARBA" id="ARBA00022840"/>
    </source>
</evidence>
<keyword evidence="9 11" id="KW-0067">ATP-binding</keyword>
<evidence type="ECO:0000259" key="12">
    <source>
        <dbReference type="PROSITE" id="PS50052"/>
    </source>
</evidence>
<proteinExistence type="inferred from homology"/>
<dbReference type="SUPFAM" id="SSF52540">
    <property type="entry name" value="P-loop containing nucleoside triphosphate hydrolases"/>
    <property type="match status" value="1"/>
</dbReference>
<dbReference type="AlphaFoldDB" id="A0A090AHC5"/>
<evidence type="ECO:0000256" key="8">
    <source>
        <dbReference type="ARBA" id="ARBA00022777"/>
    </source>
</evidence>
<organism evidence="13 14">
    <name type="scientific">Thioploca ingrica</name>
    <dbReference type="NCBI Taxonomy" id="40754"/>
    <lineage>
        <taxon>Bacteria</taxon>
        <taxon>Pseudomonadati</taxon>
        <taxon>Pseudomonadota</taxon>
        <taxon>Gammaproteobacteria</taxon>
        <taxon>Thiotrichales</taxon>
        <taxon>Thiotrichaceae</taxon>
        <taxon>Thioploca</taxon>
    </lineage>
</organism>
<protein>
    <recommendedName>
        <fullName evidence="4 11">Guanylate kinase</fullName>
        <ecNumber evidence="3 11">2.7.4.8</ecNumber>
    </recommendedName>
    <alternativeName>
        <fullName evidence="10 11">GMP kinase</fullName>
    </alternativeName>
</protein>
<evidence type="ECO:0000256" key="3">
    <source>
        <dbReference type="ARBA" id="ARBA00012961"/>
    </source>
</evidence>
<dbReference type="Pfam" id="PF00625">
    <property type="entry name" value="Guanylate_kin"/>
    <property type="match status" value="1"/>
</dbReference>
<dbReference type="InterPro" id="IPR027417">
    <property type="entry name" value="P-loop_NTPase"/>
</dbReference>
<keyword evidence="7 11" id="KW-0547">Nucleotide-binding</keyword>
<evidence type="ECO:0000256" key="11">
    <source>
        <dbReference type="HAMAP-Rule" id="MF_00328"/>
    </source>
</evidence>
<comment type="similarity">
    <text evidence="2 11">Belongs to the guanylate kinase family.</text>
</comment>
<evidence type="ECO:0000256" key="2">
    <source>
        <dbReference type="ARBA" id="ARBA00005790"/>
    </source>
</evidence>
<comment type="function">
    <text evidence="11">Essential for recycling GMP and indirectly, cGMP.</text>
</comment>
<keyword evidence="8 11" id="KW-0418">Kinase</keyword>
<evidence type="ECO:0000256" key="10">
    <source>
        <dbReference type="ARBA" id="ARBA00030128"/>
    </source>
</evidence>
<gene>
    <name evidence="11" type="primary">gmk</name>
    <name evidence="13" type="ORF">THII_3411</name>
</gene>
<dbReference type="NCBIfam" id="TIGR03263">
    <property type="entry name" value="guanyl_kin"/>
    <property type="match status" value="1"/>
</dbReference>
<dbReference type="OrthoDB" id="9808150at2"/>
<dbReference type="Gene3D" id="3.40.50.300">
    <property type="entry name" value="P-loop containing nucleotide triphosphate hydrolases"/>
    <property type="match status" value="1"/>
</dbReference>
<evidence type="ECO:0000256" key="1">
    <source>
        <dbReference type="ARBA" id="ARBA00004496"/>
    </source>
</evidence>
<dbReference type="FunFam" id="3.40.50.300:FF:000084">
    <property type="entry name" value="Guanylate kinase"/>
    <property type="match status" value="1"/>
</dbReference>
<dbReference type="HAMAP" id="MF_00328">
    <property type="entry name" value="Guanylate_kinase"/>
    <property type="match status" value="1"/>
</dbReference>
<dbReference type="FunFam" id="3.30.63.10:FF:000002">
    <property type="entry name" value="Guanylate kinase 1"/>
    <property type="match status" value="1"/>
</dbReference>
<dbReference type="STRING" id="40754.THII_3411"/>
<comment type="catalytic activity">
    <reaction evidence="11">
        <text>GMP + ATP = GDP + ADP</text>
        <dbReference type="Rhea" id="RHEA:20780"/>
        <dbReference type="ChEBI" id="CHEBI:30616"/>
        <dbReference type="ChEBI" id="CHEBI:58115"/>
        <dbReference type="ChEBI" id="CHEBI:58189"/>
        <dbReference type="ChEBI" id="CHEBI:456216"/>
        <dbReference type="EC" id="2.7.4.8"/>
    </reaction>
</comment>
<keyword evidence="6 11" id="KW-0808">Transferase</keyword>
<evidence type="ECO:0000256" key="4">
    <source>
        <dbReference type="ARBA" id="ARBA00016296"/>
    </source>
</evidence>
<feature type="domain" description="Guanylate kinase-like" evidence="12">
    <location>
        <begin position="4"/>
        <end position="182"/>
    </location>
</feature>
<accession>A0A090AHC5</accession>
<dbReference type="EMBL" id="AP014633">
    <property type="protein sequence ID" value="BAP57708.1"/>
    <property type="molecule type" value="Genomic_DNA"/>
</dbReference>
<dbReference type="PROSITE" id="PS00856">
    <property type="entry name" value="GUANYLATE_KINASE_1"/>
    <property type="match status" value="1"/>
</dbReference>
<keyword evidence="5 11" id="KW-0963">Cytoplasm</keyword>
<dbReference type="GO" id="GO:0004385">
    <property type="term" value="F:GMP kinase activity"/>
    <property type="evidence" value="ECO:0007669"/>
    <property type="project" value="UniProtKB-UniRule"/>
</dbReference>
<comment type="subcellular location">
    <subcellularLocation>
        <location evidence="1 11">Cytoplasm</location>
    </subcellularLocation>
</comment>
<dbReference type="GO" id="GO:0005829">
    <property type="term" value="C:cytosol"/>
    <property type="evidence" value="ECO:0007669"/>
    <property type="project" value="TreeGrafter"/>
</dbReference>
<dbReference type="CDD" id="cd00071">
    <property type="entry name" value="GMPK"/>
    <property type="match status" value="1"/>
</dbReference>
<name>A0A090AHC5_9GAMM</name>
<feature type="binding site" evidence="11">
    <location>
        <begin position="11"/>
        <end position="18"/>
    </location>
    <ligand>
        <name>ATP</name>
        <dbReference type="ChEBI" id="CHEBI:30616"/>
    </ligand>
</feature>
<keyword evidence="14" id="KW-1185">Reference proteome</keyword>
<evidence type="ECO:0000313" key="13">
    <source>
        <dbReference type="EMBL" id="BAP57708.1"/>
    </source>
</evidence>
<dbReference type="Proteomes" id="UP000031623">
    <property type="component" value="Chromosome"/>
</dbReference>
<evidence type="ECO:0000256" key="6">
    <source>
        <dbReference type="ARBA" id="ARBA00022679"/>
    </source>
</evidence>
<reference evidence="13 14" key="1">
    <citation type="journal article" date="2014" name="ISME J.">
        <title>Ecophysiology of Thioploca ingrica as revealed by the complete genome sequence supplemented with proteomic evidence.</title>
        <authorList>
            <person name="Kojima H."/>
            <person name="Ogura Y."/>
            <person name="Yamamoto N."/>
            <person name="Togashi T."/>
            <person name="Mori H."/>
            <person name="Watanabe T."/>
            <person name="Nemoto F."/>
            <person name="Kurokawa K."/>
            <person name="Hayashi T."/>
            <person name="Fukui M."/>
        </authorList>
    </citation>
    <scope>NUCLEOTIDE SEQUENCE [LARGE SCALE GENOMIC DNA]</scope>
</reference>
<dbReference type="PROSITE" id="PS50052">
    <property type="entry name" value="GUANYLATE_KINASE_2"/>
    <property type="match status" value="1"/>
</dbReference>
<dbReference type="InterPro" id="IPR008144">
    <property type="entry name" value="Guanylate_kin-like_dom"/>
</dbReference>
<dbReference type="GO" id="GO:0005524">
    <property type="term" value="F:ATP binding"/>
    <property type="evidence" value="ECO:0007669"/>
    <property type="project" value="UniProtKB-UniRule"/>
</dbReference>
<evidence type="ECO:0000256" key="7">
    <source>
        <dbReference type="ARBA" id="ARBA00022741"/>
    </source>
</evidence>
<dbReference type="InterPro" id="IPR017665">
    <property type="entry name" value="Guanylate_kinase"/>
</dbReference>
<dbReference type="KEGG" id="tig:THII_3411"/>
<evidence type="ECO:0000256" key="5">
    <source>
        <dbReference type="ARBA" id="ARBA00022490"/>
    </source>
</evidence>
<dbReference type="PANTHER" id="PTHR23117">
    <property type="entry name" value="GUANYLATE KINASE-RELATED"/>
    <property type="match status" value="1"/>
</dbReference>
<dbReference type="EC" id="2.7.4.8" evidence="3 11"/>
<dbReference type="PANTHER" id="PTHR23117:SF13">
    <property type="entry name" value="GUANYLATE KINASE"/>
    <property type="match status" value="1"/>
</dbReference>
<evidence type="ECO:0000313" key="14">
    <source>
        <dbReference type="Proteomes" id="UP000031623"/>
    </source>
</evidence>
<dbReference type="InterPro" id="IPR020590">
    <property type="entry name" value="Guanylate_kinase_CS"/>
</dbReference>
<sequence>MTKGTLFTVCAPSGAGKTSLVNALVASLDNLTVSVSHTTRQPRPGEKNGVNYHFVTEDDFIHMLTCNLFLEHAQVYDHYYGTSQRWLLEHLHTGTDVILEIDWQGAQQVRRLKPDTVTIFILPPSREVLERRLRSRGKDSEAVIAQRLQAAVDDISHYVEFDYLVVNDDFSQAVKDLQAIVHSQRLTQLAHAPKLEKLLTDLLS</sequence>
<dbReference type="InterPro" id="IPR008145">
    <property type="entry name" value="GK/Ca_channel_bsu"/>
</dbReference>